<dbReference type="Proteomes" id="UP000008372">
    <property type="component" value="Unassembled WGS sequence"/>
</dbReference>
<gene>
    <name evidence="2" type="ORF">GAGA_3017</name>
</gene>
<evidence type="ECO:0000313" key="3">
    <source>
        <dbReference type="Proteomes" id="UP000008372"/>
    </source>
</evidence>
<evidence type="ECO:0000256" key="1">
    <source>
        <dbReference type="SAM" id="Phobius"/>
    </source>
</evidence>
<dbReference type="RefSeq" id="WP_008304656.1">
    <property type="nucleotide sequence ID" value="NZ_BAEK01000047.1"/>
</dbReference>
<keyword evidence="1" id="KW-0472">Membrane</keyword>
<reference evidence="2 3" key="1">
    <citation type="journal article" date="2014" name="Environ. Microbiol.">
        <title>Comparative genomics of the marine bacterial genus Glaciecola reveals the high degree of genomic diversity and genomic characteristic for cold adaptation.</title>
        <authorList>
            <person name="Qin Q.L."/>
            <person name="Xie B.B."/>
            <person name="Yu Y."/>
            <person name="Shu Y.L."/>
            <person name="Rong J.C."/>
            <person name="Zhang Y.J."/>
            <person name="Zhao D.L."/>
            <person name="Chen X.L."/>
            <person name="Zhang X.Y."/>
            <person name="Chen B."/>
            <person name="Zhou B.C."/>
            <person name="Zhang Y.Z."/>
        </authorList>
    </citation>
    <scope>NUCLEOTIDE SEQUENCE [LARGE SCALE GENOMIC DNA]</scope>
    <source>
        <strain evidence="2 3">NO2</strain>
    </source>
</reference>
<name>A0ABQ0I8Z2_9ALTE</name>
<dbReference type="EMBL" id="BAEK01000047">
    <property type="protein sequence ID" value="GAC05851.1"/>
    <property type="molecule type" value="Genomic_DNA"/>
</dbReference>
<organism evidence="2 3">
    <name type="scientific">Paraglaciecola agarilytica NO2</name>
    <dbReference type="NCBI Taxonomy" id="1125747"/>
    <lineage>
        <taxon>Bacteria</taxon>
        <taxon>Pseudomonadati</taxon>
        <taxon>Pseudomonadota</taxon>
        <taxon>Gammaproteobacteria</taxon>
        <taxon>Alteromonadales</taxon>
        <taxon>Alteromonadaceae</taxon>
        <taxon>Paraglaciecola</taxon>
    </lineage>
</organism>
<protein>
    <recommendedName>
        <fullName evidence="4">Right handed beta helix domain-containing protein</fullName>
    </recommendedName>
</protein>
<dbReference type="InterPro" id="IPR011050">
    <property type="entry name" value="Pectin_lyase_fold/virulence"/>
</dbReference>
<sequence>MLACPSIYSSCFIRTLFVSLVILITTSCSIFHAPEKKPTQQPAQFLLHKMHEQQVSSSQALLTLFKTKAVQSHLPKQTKKAVNKYPKIAADILLTLDKNAESQSSIIELIEQKKKKQNTYIYVVLTMYPVDGYRLAEKLAASDKIDNETITTASLRAGFDPAIISPPTAANNDGYRIVPLMESASITLYNQTENASADIQFKAQNDTQWQQGLALQWEPIQGALSGSIVYLKPNTQYEVKVSLSENGVLLSEEQYSFSTRAESPPIDPDKIYYLSEIYQGGQLDIEALGIEGNANGWAKIIGDGVTIQAEDGDKSAVYIGRQNYIMLENITTKGGFRYGIHGYKAHHVWIKGANISEFGRVATEYRKGKGYETINNTGLINYDSGIYLERSGVVVIENSEIHSPNGKANSWEYGHPNGPNAFQIWGYHDTEAYRGQYIVRNNRFYGTPEKRFNDVIEGRSNFKRSGAFVRDSAIYNNYLAYANDDLIEMDGGQANVLFYNNELTQGYCGISTAPNMIGPSYIFHNYIHDLGDERGKEWTAIKMGGIMTRPAGITNVFENLIITDRNGIGASRVDNDDTFWVNAQNNIFIHHDYGSTSGYGIYDKQLYEASTFKNNIIYNTNADIPLARANIDTDFYHPLSVSSDTVEEILNAGNAFKLNVEPKFIIPNFSQVNSAIGNQAAEKPVNDEATVSPINFSTLNVGSFDNQDRYKSYGINNDGLQITLSGNTWKSVPYTTIVTSETMVEVDVMHTGRGEIIGMAFETDNKLSYSHLFKFFGSQKVRDQGPKTTKVNEFETLRFNVGQYISGPINRLVFVLDYDDAHGSKVPSASFRNVKIYDSASSDTTLPEQSETEIPVIPTNSVNIGILD</sequence>
<evidence type="ECO:0000313" key="2">
    <source>
        <dbReference type="EMBL" id="GAC05851.1"/>
    </source>
</evidence>
<comment type="caution">
    <text evidence="2">The sequence shown here is derived from an EMBL/GenBank/DDBJ whole genome shotgun (WGS) entry which is preliminary data.</text>
</comment>
<keyword evidence="3" id="KW-1185">Reference proteome</keyword>
<keyword evidence="1" id="KW-0812">Transmembrane</keyword>
<evidence type="ECO:0008006" key="4">
    <source>
        <dbReference type="Google" id="ProtNLM"/>
    </source>
</evidence>
<dbReference type="SUPFAM" id="SSF51126">
    <property type="entry name" value="Pectin lyase-like"/>
    <property type="match status" value="1"/>
</dbReference>
<proteinExistence type="predicted"/>
<feature type="transmembrane region" description="Helical" evidence="1">
    <location>
        <begin position="12"/>
        <end position="33"/>
    </location>
</feature>
<keyword evidence="1" id="KW-1133">Transmembrane helix</keyword>
<accession>A0ABQ0I8Z2</accession>